<dbReference type="InterPro" id="IPR013216">
    <property type="entry name" value="Methyltransf_11"/>
</dbReference>
<feature type="domain" description="Methyltransferase type 11" evidence="1">
    <location>
        <begin position="52"/>
        <end position="155"/>
    </location>
</feature>
<dbReference type="AlphaFoldDB" id="A0A8J4PUG6"/>
<proteinExistence type="predicted"/>
<evidence type="ECO:0000313" key="3">
    <source>
        <dbReference type="Proteomes" id="UP000695562"/>
    </source>
</evidence>
<dbReference type="InterPro" id="IPR029063">
    <property type="entry name" value="SAM-dependent_MTases_sf"/>
</dbReference>
<accession>A0A8J4PUG6</accession>
<evidence type="ECO:0000313" key="2">
    <source>
        <dbReference type="EMBL" id="KAF2073686.1"/>
    </source>
</evidence>
<comment type="caution">
    <text evidence="2">The sequence shown here is derived from an EMBL/GenBank/DDBJ whole genome shotgun (WGS) entry which is preliminary data.</text>
</comment>
<dbReference type="Proteomes" id="UP000695562">
    <property type="component" value="Unassembled WGS sequence"/>
</dbReference>
<dbReference type="GO" id="GO:0008757">
    <property type="term" value="F:S-adenosylmethionine-dependent methyltransferase activity"/>
    <property type="evidence" value="ECO:0007669"/>
    <property type="project" value="InterPro"/>
</dbReference>
<dbReference type="CDD" id="cd02440">
    <property type="entry name" value="AdoMet_MTases"/>
    <property type="match status" value="1"/>
</dbReference>
<protein>
    <recommendedName>
        <fullName evidence="1">Methyltransferase type 11 domain-containing protein</fullName>
    </recommendedName>
</protein>
<dbReference type="Gene3D" id="3.40.50.150">
    <property type="entry name" value="Vaccinia Virus protein VP39"/>
    <property type="match status" value="1"/>
</dbReference>
<dbReference type="PANTHER" id="PTHR43591:SF24">
    <property type="entry name" value="2-METHOXY-6-POLYPRENYL-1,4-BENZOQUINOL METHYLASE, MITOCHONDRIAL"/>
    <property type="match status" value="1"/>
</dbReference>
<keyword evidence="3" id="KW-1185">Reference proteome</keyword>
<gene>
    <name evidence="2" type="ORF">CYY_005003</name>
</gene>
<name>A0A8J4PUG6_9MYCE</name>
<dbReference type="SUPFAM" id="SSF53335">
    <property type="entry name" value="S-adenosyl-L-methionine-dependent methyltransferases"/>
    <property type="match status" value="1"/>
</dbReference>
<dbReference type="EMBL" id="AJWJ01000189">
    <property type="protein sequence ID" value="KAF2073686.1"/>
    <property type="molecule type" value="Genomic_DNA"/>
</dbReference>
<dbReference type="Pfam" id="PF08241">
    <property type="entry name" value="Methyltransf_11"/>
    <property type="match status" value="1"/>
</dbReference>
<organism evidence="2 3">
    <name type="scientific">Polysphondylium violaceum</name>
    <dbReference type="NCBI Taxonomy" id="133409"/>
    <lineage>
        <taxon>Eukaryota</taxon>
        <taxon>Amoebozoa</taxon>
        <taxon>Evosea</taxon>
        <taxon>Eumycetozoa</taxon>
        <taxon>Dictyostelia</taxon>
        <taxon>Dictyosteliales</taxon>
        <taxon>Dictyosteliaceae</taxon>
        <taxon>Polysphondylium</taxon>
    </lineage>
</organism>
<dbReference type="PANTHER" id="PTHR43591">
    <property type="entry name" value="METHYLTRANSFERASE"/>
    <property type="match status" value="1"/>
</dbReference>
<evidence type="ECO:0000259" key="1">
    <source>
        <dbReference type="Pfam" id="PF08241"/>
    </source>
</evidence>
<sequence length="282" mass="31937">MTSAELEKKWDEFSTSFARYYEPNTLPICFLLISNLGLTSNFNGRPHIRSILEVACGAGAGTEMCLNLKKPETHLEACDISSEMIAITKRRLGMKQEDTSIPEKRFSITHCDAEKLPYKDGAFDAYFSNFCLHLVHDPDNMLAEAYRVLEKGGMAAWSVWGRPENSNQFSILKNVATELGIQIIHPSRSAFHLHDTTKLRQMALAAGFSEATAGYTFCNLMIRNGNEFVQTFFSTPEMKLTKKTLDPKLFIEWKVKTQEYVDDLMKNGDFIGLETAYLICKK</sequence>
<reference evidence="2" key="1">
    <citation type="submission" date="2020-01" db="EMBL/GenBank/DDBJ databases">
        <title>Development of genomics and gene disruption for Polysphondylium violaceum indicates a role for the polyketide synthase stlB in stalk morphogenesis.</title>
        <authorList>
            <person name="Narita B."/>
            <person name="Kawabe Y."/>
            <person name="Kin K."/>
            <person name="Saito T."/>
            <person name="Gibbs R."/>
            <person name="Kuspa A."/>
            <person name="Muzny D."/>
            <person name="Queller D."/>
            <person name="Richards S."/>
            <person name="Strassman J."/>
            <person name="Sucgang R."/>
            <person name="Worley K."/>
            <person name="Schaap P."/>
        </authorList>
    </citation>
    <scope>NUCLEOTIDE SEQUENCE</scope>
    <source>
        <strain evidence="2">QSvi11</strain>
    </source>
</reference>
<dbReference type="OrthoDB" id="284858at2759"/>